<dbReference type="Pfam" id="PF05793">
    <property type="entry name" value="TFIIF_alpha"/>
    <property type="match status" value="1"/>
</dbReference>
<sequence length="455" mass="51638">MERENNIKEFKADEEMPKYGAGSEFGRDQREEARRKKYGIISKKYNPDDQPWMLKVGGKGGKKFKGIREGGVTENASYYVFTQAPDGAFEAFPIQEWYNFTPIQRYKPLSAEEAEEEFNRRNKILNYFNLMKKRNKNEEEDDKEEGEKKTQTKKKGKNDFKISDMDDWVNDSDVGSGDEDDDDEGKASDNEKSKTKNKKKKDQKKKKKKEEDSEEEAKEESDEGDFDDREVDYITNSSSSEADVETDVKATQELKGVEDEDALRQLEMSDDEEEEEKEGEEGKEGTQEEQAPELVPENKKKVKEEKVLSSGESSPDSSDSDFDDSKFHSAMFMQKSKHNGSDSASSSRANTPTSDTVKHSSKSAQKRRAGDSGGVSAKRHKLDGSSSSSEGITEDAVRRYLMRKPMTTTELLQKFKSKKTGLSSNQLVTTIAQILKRLNPEKQTIKGKLYLSIKS</sequence>
<feature type="compositionally biased region" description="Basic and acidic residues" evidence="9">
    <location>
        <begin position="246"/>
        <end position="257"/>
    </location>
</feature>
<evidence type="ECO:0000256" key="8">
    <source>
        <dbReference type="RuleBase" id="RU366044"/>
    </source>
</evidence>
<dbReference type="Proteomes" id="UP000694941">
    <property type="component" value="Unplaced"/>
</dbReference>
<evidence type="ECO:0000256" key="7">
    <source>
        <dbReference type="ARBA" id="ARBA00025232"/>
    </source>
</evidence>
<dbReference type="InterPro" id="IPR036388">
    <property type="entry name" value="WH-like_DNA-bd_sf"/>
</dbReference>
<keyword evidence="10" id="KW-1185">Reference proteome</keyword>
<evidence type="ECO:0000256" key="6">
    <source>
        <dbReference type="ARBA" id="ARBA00023242"/>
    </source>
</evidence>
<evidence type="ECO:0000256" key="3">
    <source>
        <dbReference type="ARBA" id="ARBA00023015"/>
    </source>
</evidence>
<comment type="subcellular location">
    <subcellularLocation>
        <location evidence="1 8">Nucleus</location>
    </subcellularLocation>
</comment>
<dbReference type="InterPro" id="IPR008851">
    <property type="entry name" value="TFIIF-alpha"/>
</dbReference>
<keyword evidence="3 8" id="KW-0805">Transcription regulation</keyword>
<gene>
    <name evidence="11" type="primary">LOC106467502</name>
</gene>
<feature type="compositionally biased region" description="Low complexity" evidence="9">
    <location>
        <begin position="308"/>
        <end position="317"/>
    </location>
</feature>
<dbReference type="SUPFAM" id="SSF46785">
    <property type="entry name" value="Winged helix' DNA-binding domain"/>
    <property type="match status" value="1"/>
</dbReference>
<dbReference type="GeneID" id="106467502"/>
<dbReference type="PANTHER" id="PTHR13011:SF0">
    <property type="entry name" value="GENERAL TRANSCRIPTION FACTOR IIF SUBUNIT 1"/>
    <property type="match status" value="1"/>
</dbReference>
<feature type="compositionally biased region" description="Polar residues" evidence="9">
    <location>
        <begin position="341"/>
        <end position="355"/>
    </location>
</feature>
<evidence type="ECO:0000256" key="1">
    <source>
        <dbReference type="ARBA" id="ARBA00004123"/>
    </source>
</evidence>
<organism evidence="10 11">
    <name type="scientific">Limulus polyphemus</name>
    <name type="common">Atlantic horseshoe crab</name>
    <dbReference type="NCBI Taxonomy" id="6850"/>
    <lineage>
        <taxon>Eukaryota</taxon>
        <taxon>Metazoa</taxon>
        <taxon>Ecdysozoa</taxon>
        <taxon>Arthropoda</taxon>
        <taxon>Chelicerata</taxon>
        <taxon>Merostomata</taxon>
        <taxon>Xiphosura</taxon>
        <taxon>Limulidae</taxon>
        <taxon>Limulus</taxon>
    </lineage>
</organism>
<evidence type="ECO:0000256" key="9">
    <source>
        <dbReference type="SAM" id="MobiDB-lite"/>
    </source>
</evidence>
<feature type="compositionally biased region" description="Acidic residues" evidence="9">
    <location>
        <begin position="268"/>
        <end position="279"/>
    </location>
</feature>
<reference evidence="11" key="1">
    <citation type="submission" date="2025-08" db="UniProtKB">
        <authorList>
            <consortium name="RefSeq"/>
        </authorList>
    </citation>
    <scope>IDENTIFICATION</scope>
    <source>
        <tissue evidence="11">Muscle</tissue>
    </source>
</reference>
<evidence type="ECO:0000313" key="11">
    <source>
        <dbReference type="RefSeq" id="XP_013783316.1"/>
    </source>
</evidence>
<keyword evidence="6 8" id="KW-0539">Nucleus</keyword>
<proteinExistence type="inferred from homology"/>
<feature type="compositionally biased region" description="Basic and acidic residues" evidence="9">
    <location>
        <begin position="296"/>
        <end position="307"/>
    </location>
</feature>
<dbReference type="SUPFAM" id="SSF50916">
    <property type="entry name" value="Rap30/74 interaction domains"/>
    <property type="match status" value="1"/>
</dbReference>
<dbReference type="Gene3D" id="1.10.10.10">
    <property type="entry name" value="Winged helix-like DNA-binding domain superfamily/Winged helix DNA-binding domain"/>
    <property type="match status" value="1"/>
</dbReference>
<dbReference type="InterPro" id="IPR036390">
    <property type="entry name" value="WH_DNA-bd_sf"/>
</dbReference>
<dbReference type="InterPro" id="IPR011039">
    <property type="entry name" value="TFIIF_interaction"/>
</dbReference>
<evidence type="ECO:0000256" key="2">
    <source>
        <dbReference type="ARBA" id="ARBA00005249"/>
    </source>
</evidence>
<feature type="region of interest" description="Disordered" evidence="9">
    <location>
        <begin position="133"/>
        <end position="396"/>
    </location>
</feature>
<feature type="compositionally biased region" description="Acidic residues" evidence="9">
    <location>
        <begin position="165"/>
        <end position="184"/>
    </location>
</feature>
<evidence type="ECO:0000256" key="4">
    <source>
        <dbReference type="ARBA" id="ARBA00023125"/>
    </source>
</evidence>
<comment type="similarity">
    <text evidence="2 8">Belongs to the TFIIF alpha subunit family.</text>
</comment>
<dbReference type="PANTHER" id="PTHR13011">
    <property type="entry name" value="TFIIF-ALPHA"/>
    <property type="match status" value="1"/>
</dbReference>
<keyword evidence="5 8" id="KW-0804">Transcription</keyword>
<feature type="compositionally biased region" description="Acidic residues" evidence="9">
    <location>
        <begin position="212"/>
        <end position="230"/>
    </location>
</feature>
<protein>
    <recommendedName>
        <fullName evidence="8">Transcription initiation factor IIF subunit alpha</fullName>
    </recommendedName>
</protein>
<feature type="compositionally biased region" description="Basic and acidic residues" evidence="9">
    <location>
        <begin position="185"/>
        <end position="194"/>
    </location>
</feature>
<dbReference type="RefSeq" id="XP_013783316.1">
    <property type="nucleotide sequence ID" value="XM_013927862.2"/>
</dbReference>
<comment type="function">
    <text evidence="7 8">TFIIF is a general transcription initiation factor that binds to RNA polymerase II and helps to recruit it to the initiation complex in collaboration with TFIIB. It promotes transcription elongation.</text>
</comment>
<name>A0ABM1BJN0_LIMPO</name>
<keyword evidence="4 8" id="KW-0238">DNA-binding</keyword>
<accession>A0ABM1BJN0</accession>
<feature type="compositionally biased region" description="Basic residues" evidence="9">
    <location>
        <begin position="195"/>
        <end position="208"/>
    </location>
</feature>
<evidence type="ECO:0000256" key="5">
    <source>
        <dbReference type="ARBA" id="ARBA00023163"/>
    </source>
</evidence>
<evidence type="ECO:0000313" key="10">
    <source>
        <dbReference type="Proteomes" id="UP000694941"/>
    </source>
</evidence>